<dbReference type="EMBL" id="JAHXZJ010000001">
    <property type="protein sequence ID" value="KAH0566768.1"/>
    <property type="molecule type" value="Genomic_DNA"/>
</dbReference>
<protein>
    <recommendedName>
        <fullName evidence="3">Peptidase S1 domain-containing protein</fullName>
    </recommendedName>
</protein>
<dbReference type="AlphaFoldDB" id="A0AAV7J4Z6"/>
<reference evidence="4 5" key="1">
    <citation type="journal article" date="2021" name="J. Hered.">
        <title>A chromosome-level genome assembly of the parasitoid wasp, Cotesia glomerata (Hymenoptera: Braconidae).</title>
        <authorList>
            <person name="Pinto B.J."/>
            <person name="Weis J.J."/>
            <person name="Gamble T."/>
            <person name="Ode P.J."/>
            <person name="Paul R."/>
            <person name="Zaspel J.M."/>
        </authorList>
    </citation>
    <scope>NUCLEOTIDE SEQUENCE [LARGE SCALE GENOMIC DNA]</scope>
    <source>
        <strain evidence="4">CgM1</strain>
    </source>
</reference>
<dbReference type="Pfam" id="PF00089">
    <property type="entry name" value="Trypsin"/>
    <property type="match status" value="1"/>
</dbReference>
<dbReference type="GO" id="GO:0004252">
    <property type="term" value="F:serine-type endopeptidase activity"/>
    <property type="evidence" value="ECO:0007669"/>
    <property type="project" value="InterPro"/>
</dbReference>
<dbReference type="InterPro" id="IPR051487">
    <property type="entry name" value="Ser/Thr_Proteases_Immune/Dev"/>
</dbReference>
<keyword evidence="5" id="KW-1185">Reference proteome</keyword>
<name>A0AAV7J4Z6_COTGL</name>
<dbReference type="InterPro" id="IPR001254">
    <property type="entry name" value="Trypsin_dom"/>
</dbReference>
<gene>
    <name evidence="4" type="ORF">KQX54_003965</name>
</gene>
<feature type="domain" description="Peptidase S1" evidence="3">
    <location>
        <begin position="1"/>
        <end position="166"/>
    </location>
</feature>
<dbReference type="GO" id="GO:0006508">
    <property type="term" value="P:proteolysis"/>
    <property type="evidence" value="ECO:0007669"/>
    <property type="project" value="InterPro"/>
</dbReference>
<dbReference type="SUPFAM" id="SSF50494">
    <property type="entry name" value="Trypsin-like serine proteases"/>
    <property type="match status" value="1"/>
</dbReference>
<dbReference type="SMART" id="SM00020">
    <property type="entry name" value="Tryp_SPc"/>
    <property type="match status" value="1"/>
</dbReference>
<dbReference type="PANTHER" id="PTHR24256">
    <property type="entry name" value="TRYPTASE-RELATED"/>
    <property type="match status" value="1"/>
</dbReference>
<evidence type="ECO:0000313" key="5">
    <source>
        <dbReference type="Proteomes" id="UP000826195"/>
    </source>
</evidence>
<evidence type="ECO:0000256" key="1">
    <source>
        <dbReference type="ARBA" id="ARBA00023157"/>
    </source>
</evidence>
<organism evidence="4 5">
    <name type="scientific">Cotesia glomerata</name>
    <name type="common">Lepidopteran parasitic wasp</name>
    <name type="synonym">Apanteles glomeratus</name>
    <dbReference type="NCBI Taxonomy" id="32391"/>
    <lineage>
        <taxon>Eukaryota</taxon>
        <taxon>Metazoa</taxon>
        <taxon>Ecdysozoa</taxon>
        <taxon>Arthropoda</taxon>
        <taxon>Hexapoda</taxon>
        <taxon>Insecta</taxon>
        <taxon>Pterygota</taxon>
        <taxon>Neoptera</taxon>
        <taxon>Endopterygota</taxon>
        <taxon>Hymenoptera</taxon>
        <taxon>Apocrita</taxon>
        <taxon>Ichneumonoidea</taxon>
        <taxon>Braconidae</taxon>
        <taxon>Microgastrinae</taxon>
        <taxon>Cotesia</taxon>
    </lineage>
</organism>
<evidence type="ECO:0000313" key="4">
    <source>
        <dbReference type="EMBL" id="KAH0566768.1"/>
    </source>
</evidence>
<proteinExistence type="inferred from homology"/>
<dbReference type="InterPro" id="IPR043504">
    <property type="entry name" value="Peptidase_S1_PA_chymotrypsin"/>
</dbReference>
<sequence>MELHRVTNIIVHPNFDQDTIDFDIAVVIVNIPFKYNQLVGPACLPFLNPTNTFEKRQVHLLGWGLLNIGGTQATILQQIKARVVAIEKCKELGKSNSDWSKQLCVLGNNKTTCQSDNGGPVLWRDPVTKRTFLVGIISPNPSCDPEVPSINLRVGAYLDWIERQALKDYSYCKLELDLKLQIQSSDLSIQI</sequence>
<evidence type="ECO:0000256" key="2">
    <source>
        <dbReference type="ARBA" id="ARBA00024195"/>
    </source>
</evidence>
<comment type="caution">
    <text evidence="4">The sequence shown here is derived from an EMBL/GenBank/DDBJ whole genome shotgun (WGS) entry which is preliminary data.</text>
</comment>
<dbReference type="Proteomes" id="UP000826195">
    <property type="component" value="Unassembled WGS sequence"/>
</dbReference>
<dbReference type="InterPro" id="IPR009003">
    <property type="entry name" value="Peptidase_S1_PA"/>
</dbReference>
<dbReference type="PROSITE" id="PS50240">
    <property type="entry name" value="TRYPSIN_DOM"/>
    <property type="match status" value="1"/>
</dbReference>
<dbReference type="Gene3D" id="2.40.10.10">
    <property type="entry name" value="Trypsin-like serine proteases"/>
    <property type="match status" value="1"/>
</dbReference>
<evidence type="ECO:0000259" key="3">
    <source>
        <dbReference type="PROSITE" id="PS50240"/>
    </source>
</evidence>
<accession>A0AAV7J4Z6</accession>
<comment type="similarity">
    <text evidence="2">Belongs to the peptidase S1 family. CLIP subfamily.</text>
</comment>
<keyword evidence="1" id="KW-1015">Disulfide bond</keyword>